<organism evidence="1 2">
    <name type="scientific">Mesorhizobium japonicum</name>
    <dbReference type="NCBI Taxonomy" id="2066070"/>
    <lineage>
        <taxon>Bacteria</taxon>
        <taxon>Pseudomonadati</taxon>
        <taxon>Pseudomonadota</taxon>
        <taxon>Alphaproteobacteria</taxon>
        <taxon>Hyphomicrobiales</taxon>
        <taxon>Phyllobacteriaceae</taxon>
        <taxon>Mesorhizobium</taxon>
    </lineage>
</organism>
<proteinExistence type="predicted"/>
<evidence type="ECO:0000313" key="1">
    <source>
        <dbReference type="EMBL" id="RNJ42738.1"/>
    </source>
</evidence>
<dbReference type="Proteomes" id="UP000275436">
    <property type="component" value="Unassembled WGS sequence"/>
</dbReference>
<sequence>MSKAAQKKADAAKFEARVKSALVDAHAAAKAAYEDFANTADRNSEGHIKDSCGGGYVVVYRTSYRLRTTLKKMNEITQGYRGGWHVSHFTKEVHSQSVTAGVKAAEAAREILHREFGVTDGEFYAESYID</sequence>
<protein>
    <submittedName>
        <fullName evidence="1">Uncharacterized protein</fullName>
    </submittedName>
</protein>
<dbReference type="RefSeq" id="WP_123169431.1">
    <property type="nucleotide sequence ID" value="NZ_QKOD01000009.1"/>
</dbReference>
<name>A0A3M9X5L3_9HYPH</name>
<dbReference type="AlphaFoldDB" id="A0A3M9X5L3"/>
<comment type="caution">
    <text evidence="1">The sequence shown here is derived from an EMBL/GenBank/DDBJ whole genome shotgun (WGS) entry which is preliminary data.</text>
</comment>
<reference evidence="1 2" key="1">
    <citation type="journal article" date="2018" name="Mol. Plant Microbe Interact.">
        <title>Taxonomically Different Co-Microsymbionts of a Relict Legume, Oxytropis popoviana, Have Complementary Sets of Symbiotic Genes and Together Increase the Efficiency of Plant Nodulation.</title>
        <authorList>
            <person name="Safronova V."/>
            <person name="Belimov A."/>
            <person name="Sazanova A."/>
            <person name="Chirak E."/>
            <person name="Verkhozina A."/>
            <person name="Kuznetsova I."/>
            <person name="Andronov E."/>
            <person name="Puhalsky J."/>
            <person name="Tikhonovich I."/>
        </authorList>
    </citation>
    <scope>NUCLEOTIDE SEQUENCE [LARGE SCALE GENOMIC DNA]</scope>
    <source>
        <strain evidence="1 2">Opo-235</strain>
    </source>
</reference>
<evidence type="ECO:0000313" key="2">
    <source>
        <dbReference type="Proteomes" id="UP000275436"/>
    </source>
</evidence>
<dbReference type="EMBL" id="QKOD01000009">
    <property type="protein sequence ID" value="RNJ42738.1"/>
    <property type="molecule type" value="Genomic_DNA"/>
</dbReference>
<gene>
    <name evidence="1" type="ORF">DNR46_26875</name>
</gene>
<accession>A0A3M9X5L3</accession>